<gene>
    <name evidence="2" type="ORF">MONAX_5E038349</name>
</gene>
<feature type="compositionally biased region" description="Basic and acidic residues" evidence="1">
    <location>
        <begin position="126"/>
        <end position="144"/>
    </location>
</feature>
<dbReference type="AlphaFoldDB" id="A0A5E4C2V6"/>
<feature type="region of interest" description="Disordered" evidence="1">
    <location>
        <begin position="67"/>
        <end position="175"/>
    </location>
</feature>
<proteinExistence type="predicted"/>
<name>A0A5E4C2V6_MARMO</name>
<sequence length="175" mass="19321">MDTKVCKYPQDPDEISEVKDSRSLSVHLTSVHRGRLFTNVQTRRVGNGLTDPVPPTDTLLHYGRFQRHDNRLPDPTLGEELRGNPFRTPRRESGVKTNHGYKVLDSGVPLRTGLDGQDTSAEDTDPATRSDARGVGCTRRETADKPVGGTGRRGSADRPTQGQKDDPTDMFGVRL</sequence>
<evidence type="ECO:0000256" key="1">
    <source>
        <dbReference type="SAM" id="MobiDB-lite"/>
    </source>
</evidence>
<comment type="caution">
    <text evidence="2">The sequence shown here is derived from an EMBL/GenBank/DDBJ whole genome shotgun (WGS) entry which is preliminary data.</text>
</comment>
<organism evidence="2 3">
    <name type="scientific">Marmota monax</name>
    <name type="common">Woodchuck</name>
    <dbReference type="NCBI Taxonomy" id="9995"/>
    <lineage>
        <taxon>Eukaryota</taxon>
        <taxon>Metazoa</taxon>
        <taxon>Chordata</taxon>
        <taxon>Craniata</taxon>
        <taxon>Vertebrata</taxon>
        <taxon>Euteleostomi</taxon>
        <taxon>Mammalia</taxon>
        <taxon>Eutheria</taxon>
        <taxon>Euarchontoglires</taxon>
        <taxon>Glires</taxon>
        <taxon>Rodentia</taxon>
        <taxon>Sciuromorpha</taxon>
        <taxon>Sciuridae</taxon>
        <taxon>Xerinae</taxon>
        <taxon>Marmotini</taxon>
        <taxon>Marmota</taxon>
    </lineage>
</organism>
<dbReference type="Proteomes" id="UP000335636">
    <property type="component" value="Unassembled WGS sequence"/>
</dbReference>
<evidence type="ECO:0000313" key="2">
    <source>
        <dbReference type="EMBL" id="VTJ75966.1"/>
    </source>
</evidence>
<reference evidence="2" key="1">
    <citation type="submission" date="2019-04" db="EMBL/GenBank/DDBJ databases">
        <authorList>
            <person name="Alioto T."/>
            <person name="Alioto T."/>
        </authorList>
    </citation>
    <scope>NUCLEOTIDE SEQUENCE [LARGE SCALE GENOMIC DNA]</scope>
</reference>
<evidence type="ECO:0000313" key="3">
    <source>
        <dbReference type="Proteomes" id="UP000335636"/>
    </source>
</evidence>
<protein>
    <submittedName>
        <fullName evidence="2">Uncharacterized protein</fullName>
    </submittedName>
</protein>
<keyword evidence="3" id="KW-1185">Reference proteome</keyword>
<accession>A0A5E4C2V6</accession>
<dbReference type="EMBL" id="CABDUW010000845">
    <property type="protein sequence ID" value="VTJ75966.1"/>
    <property type="molecule type" value="Genomic_DNA"/>
</dbReference>